<feature type="region of interest" description="Disordered" evidence="1">
    <location>
        <begin position="13"/>
        <end position="84"/>
    </location>
</feature>
<evidence type="ECO:0000313" key="3">
    <source>
        <dbReference type="Proteomes" id="UP000000757"/>
    </source>
</evidence>
<sequence length="169" mass="19230">MARRQCLTRFLDGFDGLARPADTAHLEETEQRQRARDHQHDGEHDQERDPPPQPRVEKFGQEEEEKERRVEQHHERGDEEDAAREALLDVARDLGLGQFHLGAHERRDLRGGVLDQIADRRIRLGGVRIHQRNRGHRCRYAVPAVANAHGHILPGSNAFRGSCCHAGTG</sequence>
<accession>A0R5G3</accession>
<evidence type="ECO:0000256" key="1">
    <source>
        <dbReference type="SAM" id="MobiDB-lite"/>
    </source>
</evidence>
<reference evidence="2 3" key="1">
    <citation type="submission" date="2006-10" db="EMBL/GenBank/DDBJ databases">
        <authorList>
            <person name="Fleischmann R.D."/>
            <person name="Dodson R.J."/>
            <person name="Haft D.H."/>
            <person name="Merkel J.S."/>
            <person name="Nelson W.C."/>
            <person name="Fraser C.M."/>
        </authorList>
    </citation>
    <scope>NUCLEOTIDE SEQUENCE [LARGE SCALE GENOMIC DNA]</scope>
    <source>
        <strain evidence="3">ATCC 700084 / mc(2)155</strain>
    </source>
</reference>
<keyword evidence="3" id="KW-1185">Reference proteome</keyword>
<organism evidence="2 3">
    <name type="scientific">Mycolicibacterium smegmatis (strain ATCC 700084 / mc(2)155)</name>
    <name type="common">Mycobacterium smegmatis</name>
    <dbReference type="NCBI Taxonomy" id="246196"/>
    <lineage>
        <taxon>Bacteria</taxon>
        <taxon>Bacillati</taxon>
        <taxon>Actinomycetota</taxon>
        <taxon>Actinomycetes</taxon>
        <taxon>Mycobacteriales</taxon>
        <taxon>Mycobacteriaceae</taxon>
        <taxon>Mycolicibacterium</taxon>
    </lineage>
</organism>
<feature type="compositionally biased region" description="Basic and acidic residues" evidence="1">
    <location>
        <begin position="22"/>
        <end position="84"/>
    </location>
</feature>
<evidence type="ECO:0000313" key="2">
    <source>
        <dbReference type="EMBL" id="ABK69609.1"/>
    </source>
</evidence>
<dbReference type="KEGG" id="msm:MSMEG_6181"/>
<dbReference type="AlphaFoldDB" id="A0R5G3"/>
<proteinExistence type="predicted"/>
<gene>
    <name evidence="2" type="ordered locus">MSMEG_6181</name>
</gene>
<dbReference type="Proteomes" id="UP000000757">
    <property type="component" value="Chromosome"/>
</dbReference>
<dbReference type="EMBL" id="CP000480">
    <property type="protein sequence ID" value="ABK69609.1"/>
    <property type="molecule type" value="Genomic_DNA"/>
</dbReference>
<protein>
    <submittedName>
        <fullName evidence="2">Uncharacterized protein</fullName>
    </submittedName>
</protein>
<name>A0R5G3_MYCS2</name>